<accession>A0A2H3TWJ4</accession>
<gene>
    <name evidence="1" type="ORF">FRV6_14229</name>
</gene>
<evidence type="ECO:0000313" key="2">
    <source>
        <dbReference type="Proteomes" id="UP000219369"/>
    </source>
</evidence>
<name>A0A2H3TWJ4_FUSOX</name>
<sequence length="15" mass="1637">MPGLALLPAYLYLSD</sequence>
<dbReference type="Proteomes" id="UP000219369">
    <property type="component" value="Unassembled WGS sequence"/>
</dbReference>
<evidence type="ECO:0000313" key="1">
    <source>
        <dbReference type="EMBL" id="SCO90101.1"/>
    </source>
</evidence>
<organism evidence="1 2">
    <name type="scientific">Fusarium oxysporum</name>
    <name type="common">Fusarium vascular wilt</name>
    <dbReference type="NCBI Taxonomy" id="5507"/>
    <lineage>
        <taxon>Eukaryota</taxon>
        <taxon>Fungi</taxon>
        <taxon>Dikarya</taxon>
        <taxon>Ascomycota</taxon>
        <taxon>Pezizomycotina</taxon>
        <taxon>Sordariomycetes</taxon>
        <taxon>Hypocreomycetidae</taxon>
        <taxon>Hypocreales</taxon>
        <taxon>Nectriaceae</taxon>
        <taxon>Fusarium</taxon>
        <taxon>Fusarium oxysporum species complex</taxon>
    </lineage>
</organism>
<reference evidence="2" key="1">
    <citation type="submission" date="2016-09" db="EMBL/GenBank/DDBJ databases">
        <authorList>
            <person name="Guldener U."/>
        </authorList>
    </citation>
    <scope>NUCLEOTIDE SEQUENCE [LARGE SCALE GENOMIC DNA]</scope>
    <source>
        <strain evidence="2">V64-1</strain>
    </source>
</reference>
<dbReference type="EMBL" id="FMJY01000009">
    <property type="protein sequence ID" value="SCO90101.1"/>
    <property type="molecule type" value="Genomic_DNA"/>
</dbReference>
<protein>
    <submittedName>
        <fullName evidence="1">Uncharacterized protein</fullName>
    </submittedName>
</protein>
<proteinExistence type="predicted"/>